<protein>
    <recommendedName>
        <fullName evidence="7">Zn(2)-C6 fungal-type domain-containing protein</fullName>
    </recommendedName>
</protein>
<proteinExistence type="predicted"/>
<dbReference type="PANTHER" id="PTHR47256:SF10">
    <property type="entry name" value="ZN(II)2CYS6 TRANSCRIPTION FACTOR (EUROFUNG)"/>
    <property type="match status" value="1"/>
</dbReference>
<keyword evidence="1" id="KW-0479">Metal-binding</keyword>
<dbReference type="GO" id="GO:0008270">
    <property type="term" value="F:zinc ion binding"/>
    <property type="evidence" value="ECO:0007669"/>
    <property type="project" value="InterPro"/>
</dbReference>
<gene>
    <name evidence="8" type="ORF">Egran_00582</name>
</gene>
<evidence type="ECO:0000259" key="7">
    <source>
        <dbReference type="PROSITE" id="PS50048"/>
    </source>
</evidence>
<dbReference type="OrthoDB" id="2593732at2759"/>
<dbReference type="GO" id="GO:0003677">
    <property type="term" value="F:DNA binding"/>
    <property type="evidence" value="ECO:0007669"/>
    <property type="project" value="UniProtKB-KW"/>
</dbReference>
<dbReference type="EMBL" id="NPHW01002368">
    <property type="protein sequence ID" value="OXV11659.1"/>
    <property type="molecule type" value="Genomic_DNA"/>
</dbReference>
<evidence type="ECO:0000256" key="4">
    <source>
        <dbReference type="ARBA" id="ARBA00023163"/>
    </source>
</evidence>
<keyword evidence="5" id="KW-0539">Nucleus</keyword>
<dbReference type="GO" id="GO:0006351">
    <property type="term" value="P:DNA-templated transcription"/>
    <property type="evidence" value="ECO:0007669"/>
    <property type="project" value="InterPro"/>
</dbReference>
<dbReference type="SMART" id="SM00066">
    <property type="entry name" value="GAL4"/>
    <property type="match status" value="1"/>
</dbReference>
<dbReference type="Pfam" id="PF04082">
    <property type="entry name" value="Fungal_trans"/>
    <property type="match status" value="1"/>
</dbReference>
<comment type="caution">
    <text evidence="8">The sequence shown here is derived from an EMBL/GenBank/DDBJ whole genome shotgun (WGS) entry which is preliminary data.</text>
</comment>
<keyword evidence="3" id="KW-0238">DNA-binding</keyword>
<dbReference type="PANTHER" id="PTHR47256">
    <property type="entry name" value="ZN(II)2CYS6 TRANSCRIPTION FACTOR (EUROFUNG)-RELATED"/>
    <property type="match status" value="1"/>
</dbReference>
<dbReference type="GO" id="GO:0000981">
    <property type="term" value="F:DNA-binding transcription factor activity, RNA polymerase II-specific"/>
    <property type="evidence" value="ECO:0007669"/>
    <property type="project" value="InterPro"/>
</dbReference>
<keyword evidence="4" id="KW-0804">Transcription</keyword>
<accession>A0A232M5K3</accession>
<evidence type="ECO:0000313" key="9">
    <source>
        <dbReference type="Proteomes" id="UP000243515"/>
    </source>
</evidence>
<keyword evidence="9" id="KW-1185">Reference proteome</keyword>
<dbReference type="CDD" id="cd00067">
    <property type="entry name" value="GAL4"/>
    <property type="match status" value="1"/>
</dbReference>
<evidence type="ECO:0000256" key="6">
    <source>
        <dbReference type="SAM" id="MobiDB-lite"/>
    </source>
</evidence>
<dbReference type="SUPFAM" id="SSF57701">
    <property type="entry name" value="Zn2/Cys6 DNA-binding domain"/>
    <property type="match status" value="1"/>
</dbReference>
<organism evidence="8 9">
    <name type="scientific">Elaphomyces granulatus</name>
    <dbReference type="NCBI Taxonomy" id="519963"/>
    <lineage>
        <taxon>Eukaryota</taxon>
        <taxon>Fungi</taxon>
        <taxon>Dikarya</taxon>
        <taxon>Ascomycota</taxon>
        <taxon>Pezizomycotina</taxon>
        <taxon>Eurotiomycetes</taxon>
        <taxon>Eurotiomycetidae</taxon>
        <taxon>Eurotiales</taxon>
        <taxon>Elaphomycetaceae</taxon>
        <taxon>Elaphomyces</taxon>
    </lineage>
</organism>
<evidence type="ECO:0000256" key="1">
    <source>
        <dbReference type="ARBA" id="ARBA00022723"/>
    </source>
</evidence>
<sequence length="622" mass="69397">MGDKSRQLPTLAPGPRAGATSAVPTSRPKKNSTACLACKQAKRKCSGRPSPCRACEAAESECIFDETLDLRRKVAVKRTADELEYYKDLLNSVLETLRSPDQTKVDRLLAIIRSDSSLSDIAAAVSTNPPDFHDRAATDTEAVGAGALDDPAALRTDPLQRPVEASARRGFMTLDKLCDIPLFNVPAKPWTNVTDDEEFVSHLVSLYFTWNHPFEQFIDQQLFLQDMASGRPDSQFCSPFLVNSLLAVASTYSDFPEAFANPGDVSTRGQHFHAEADRLWKAGEGKVTLPIIQGLLLMVLTENFRGKESVAWQRFRQAIELAHNLGLFSHTPGSTAFDQEDISAEMERARSGCASGIAILNSQMAMASLTVTELNIPLCRPYGKDEPDDGIMWTPYPRSNQIDYAKKPALLKYIRVAMLDLTEILVETQALLFDKAFRMGFEDLWQSVNVLYARLQLWQEALPDVLDIGQLPIPQVLLLRMFYHWIVVMLFGIFGERQDFSMMPFSQAERARGNRINSAKEIARCSRIHRQSYGLNHAPSHMVHPISTGLFVLLNELNDSESQEAFIELSRHLSALSRRMVHCKGIIRNLESAAQQSSINLPPDAVAVFRSHDPEAVHDVHS</sequence>
<evidence type="ECO:0000256" key="3">
    <source>
        <dbReference type="ARBA" id="ARBA00023125"/>
    </source>
</evidence>
<dbReference type="Proteomes" id="UP000243515">
    <property type="component" value="Unassembled WGS sequence"/>
</dbReference>
<dbReference type="Pfam" id="PF00172">
    <property type="entry name" value="Zn_clus"/>
    <property type="match status" value="1"/>
</dbReference>
<dbReference type="PROSITE" id="PS00463">
    <property type="entry name" value="ZN2_CY6_FUNGAL_1"/>
    <property type="match status" value="1"/>
</dbReference>
<feature type="domain" description="Zn(2)-C6 fungal-type" evidence="7">
    <location>
        <begin position="34"/>
        <end position="64"/>
    </location>
</feature>
<keyword evidence="2" id="KW-0805">Transcription regulation</keyword>
<reference evidence="8 9" key="1">
    <citation type="journal article" date="2015" name="Environ. Microbiol.">
        <title>Metagenome sequence of Elaphomyces granulatus from sporocarp tissue reveals Ascomycota ectomycorrhizal fingerprints of genome expansion and a Proteobacteria-rich microbiome.</title>
        <authorList>
            <person name="Quandt C.A."/>
            <person name="Kohler A."/>
            <person name="Hesse C.N."/>
            <person name="Sharpton T.J."/>
            <person name="Martin F."/>
            <person name="Spatafora J.W."/>
        </authorList>
    </citation>
    <scope>NUCLEOTIDE SEQUENCE [LARGE SCALE GENOMIC DNA]</scope>
    <source>
        <strain evidence="8 9">OSC145934</strain>
    </source>
</reference>
<dbReference type="PROSITE" id="PS50048">
    <property type="entry name" value="ZN2_CY6_FUNGAL_2"/>
    <property type="match status" value="1"/>
</dbReference>
<dbReference type="InterPro" id="IPR001138">
    <property type="entry name" value="Zn2Cys6_DnaBD"/>
</dbReference>
<dbReference type="Gene3D" id="4.10.240.10">
    <property type="entry name" value="Zn(2)-C6 fungal-type DNA-binding domain"/>
    <property type="match status" value="1"/>
</dbReference>
<dbReference type="AlphaFoldDB" id="A0A232M5K3"/>
<dbReference type="InterPro" id="IPR007219">
    <property type="entry name" value="XnlR_reg_dom"/>
</dbReference>
<feature type="region of interest" description="Disordered" evidence="6">
    <location>
        <begin position="1"/>
        <end position="31"/>
    </location>
</feature>
<name>A0A232M5K3_9EURO</name>
<evidence type="ECO:0000313" key="8">
    <source>
        <dbReference type="EMBL" id="OXV11659.1"/>
    </source>
</evidence>
<dbReference type="InterPro" id="IPR036864">
    <property type="entry name" value="Zn2-C6_fun-type_DNA-bd_sf"/>
</dbReference>
<dbReference type="CDD" id="cd12148">
    <property type="entry name" value="fungal_TF_MHR"/>
    <property type="match status" value="1"/>
</dbReference>
<evidence type="ECO:0000256" key="5">
    <source>
        <dbReference type="ARBA" id="ARBA00023242"/>
    </source>
</evidence>
<dbReference type="InterPro" id="IPR053187">
    <property type="entry name" value="Notoamide_regulator"/>
</dbReference>
<evidence type="ECO:0000256" key="2">
    <source>
        <dbReference type="ARBA" id="ARBA00023015"/>
    </source>
</evidence>